<evidence type="ECO:0000313" key="4">
    <source>
        <dbReference type="Proteomes" id="UP000675968"/>
    </source>
</evidence>
<evidence type="ECO:0000259" key="1">
    <source>
        <dbReference type="Pfam" id="PF01974"/>
    </source>
</evidence>
<feature type="domain" description="tRNA intron endonuclease catalytic" evidence="1">
    <location>
        <begin position="86"/>
        <end position="172"/>
    </location>
</feature>
<dbReference type="Gene3D" id="3.40.1170.20">
    <property type="entry name" value="tRNA intron endonuclease, N-terminal domain"/>
    <property type="match status" value="1"/>
</dbReference>
<dbReference type="GO" id="GO:0003676">
    <property type="term" value="F:nucleic acid binding"/>
    <property type="evidence" value="ECO:0007669"/>
    <property type="project" value="InterPro"/>
</dbReference>
<organism evidence="3 4">
    <name type="scientific">Candidatus Iainarchaeum sp</name>
    <dbReference type="NCBI Taxonomy" id="3101447"/>
    <lineage>
        <taxon>Archaea</taxon>
        <taxon>Candidatus Iainarchaeota</taxon>
        <taxon>Candidatus Iainarchaeia</taxon>
        <taxon>Candidatus Iainarchaeales</taxon>
        <taxon>Candidatus Iainarchaeaceae</taxon>
        <taxon>Candidatus Iainarchaeum</taxon>
    </lineage>
</organism>
<dbReference type="InterPro" id="IPR011856">
    <property type="entry name" value="tRNA_endonuc-like_dom_sf"/>
</dbReference>
<evidence type="ECO:0000313" key="3">
    <source>
        <dbReference type="EMBL" id="MBS3061619.1"/>
    </source>
</evidence>
<dbReference type="EC" id="4.6.1.16" evidence="3"/>
<dbReference type="Pfam" id="PF02778">
    <property type="entry name" value="tRNA_int_endo_N"/>
    <property type="match status" value="1"/>
</dbReference>
<dbReference type="PANTHER" id="PTHR21227:SF0">
    <property type="entry name" value="TRNA-SPLICING ENDONUCLEASE SUBUNIT SEN2"/>
    <property type="match status" value="1"/>
</dbReference>
<dbReference type="GO" id="GO:0005737">
    <property type="term" value="C:cytoplasm"/>
    <property type="evidence" value="ECO:0007669"/>
    <property type="project" value="TreeGrafter"/>
</dbReference>
<reference evidence="3" key="1">
    <citation type="submission" date="2021-03" db="EMBL/GenBank/DDBJ databases">
        <authorList>
            <person name="Jaffe A."/>
        </authorList>
    </citation>
    <scope>NUCLEOTIDE SEQUENCE</scope>
    <source>
        <strain evidence="3">RIFCSPLOWO2_01_FULL_AR10_48_17</strain>
    </source>
</reference>
<dbReference type="InterPro" id="IPR006677">
    <property type="entry name" value="tRNA_intron_Endonuc_cat-like"/>
</dbReference>
<dbReference type="PANTHER" id="PTHR21227">
    <property type="entry name" value="TRNA-SPLICING ENDONUCLEASE SUBUNIT SEN2"/>
    <property type="match status" value="1"/>
</dbReference>
<dbReference type="Gene3D" id="3.40.1350.10">
    <property type="match status" value="1"/>
</dbReference>
<keyword evidence="3" id="KW-0456">Lyase</keyword>
<reference evidence="3" key="2">
    <citation type="submission" date="2021-05" db="EMBL/GenBank/DDBJ databases">
        <title>Protein family content uncovers lineage relationships and bacterial pathway maintenance mechanisms in DPANN archaea.</title>
        <authorList>
            <person name="Castelle C.J."/>
            <person name="Meheust R."/>
            <person name="Jaffe A.L."/>
            <person name="Seitz K."/>
            <person name="Gong X."/>
            <person name="Baker B.J."/>
            <person name="Banfield J.F."/>
        </authorList>
    </citation>
    <scope>NUCLEOTIDE SEQUENCE</scope>
    <source>
        <strain evidence="3">RIFCSPLOWO2_01_FULL_AR10_48_17</strain>
    </source>
</reference>
<dbReference type="AlphaFoldDB" id="A0A8T4L7X2"/>
<dbReference type="Proteomes" id="UP000675968">
    <property type="component" value="Unassembled WGS sequence"/>
</dbReference>
<dbReference type="NCBIfam" id="TIGR00324">
    <property type="entry name" value="endA"/>
    <property type="match status" value="1"/>
</dbReference>
<dbReference type="InterPro" id="IPR036740">
    <property type="entry name" value="tRNA_intron_Endonuc_N_sf"/>
</dbReference>
<dbReference type="GO" id="GO:0006388">
    <property type="term" value="P:tRNA splicing, via endonucleolytic cleavage and ligation"/>
    <property type="evidence" value="ECO:0007669"/>
    <property type="project" value="InterPro"/>
</dbReference>
<accession>A0A8T4L7X2</accession>
<evidence type="ECO:0000259" key="2">
    <source>
        <dbReference type="Pfam" id="PF02778"/>
    </source>
</evidence>
<dbReference type="GO" id="GO:0000213">
    <property type="term" value="F:tRNA-intron lyase activity"/>
    <property type="evidence" value="ECO:0007669"/>
    <property type="project" value="UniProtKB-EC"/>
</dbReference>
<dbReference type="InterPro" id="IPR006676">
    <property type="entry name" value="tRNA_splic"/>
</dbReference>
<dbReference type="EMBL" id="JAGVWC010000010">
    <property type="protein sequence ID" value="MBS3061619.1"/>
    <property type="molecule type" value="Genomic_DNA"/>
</dbReference>
<dbReference type="SUPFAM" id="SSF55267">
    <property type="entry name" value="tRNA-intron endonuclease N-terminal domain-like"/>
    <property type="match status" value="1"/>
</dbReference>
<feature type="domain" description="tRNA intron endonuclease N-terminal" evidence="2">
    <location>
        <begin position="15"/>
        <end position="76"/>
    </location>
</feature>
<name>A0A8T4L7X2_9ARCH</name>
<comment type="caution">
    <text evidence="3">The sequence shown here is derived from an EMBL/GenBank/DDBJ whole genome shotgun (WGS) entry which is preliminary data.</text>
</comment>
<proteinExistence type="predicted"/>
<dbReference type="PIRSF" id="PIRSF005285">
    <property type="entry name" value="tRNA_splic_archaea"/>
    <property type="match status" value="1"/>
</dbReference>
<protein>
    <submittedName>
        <fullName evidence="3">tRNA-intron lyase</fullName>
        <ecNumber evidence="3">4.6.1.16</ecNumber>
    </submittedName>
</protein>
<gene>
    <name evidence="3" type="primary">endA</name>
    <name evidence="3" type="ORF">J4215_03485</name>
</gene>
<dbReference type="InterPro" id="IPR016442">
    <property type="entry name" value="tRNA_splic_arch_short"/>
</dbReference>
<dbReference type="InterPro" id="IPR036167">
    <property type="entry name" value="tRNA_intron_Endo_cat-like_sf"/>
</dbReference>
<dbReference type="InterPro" id="IPR006678">
    <property type="entry name" value="tRNA_intron_Endonuc_N"/>
</dbReference>
<dbReference type="CDD" id="cd22363">
    <property type="entry name" value="tRNA-intron_lyase_C"/>
    <property type="match status" value="1"/>
</dbReference>
<dbReference type="Pfam" id="PF01974">
    <property type="entry name" value="tRNA_int_endo"/>
    <property type="match status" value="1"/>
</dbReference>
<sequence length="180" mass="20796">MAAKKTRSKKLALIELTGNKVLVRSQSELDRLFQKGFGERKGRELVLDLNEALFLLERERLKIEKAGKAVSARQLLLLAEKLEPHFYKKFVVYCDFREKGFVIKTGFKFGFDFRVYPRGKKPGEAHSQFVVDVKTQNEKLSMPQLSRMVRLSQNLHTVCLQAVVDSENEINYYSLARLVL</sequence>
<dbReference type="SUPFAM" id="SSF53032">
    <property type="entry name" value="tRNA-intron endonuclease catalytic domain-like"/>
    <property type="match status" value="1"/>
</dbReference>